<evidence type="ECO:0000313" key="2">
    <source>
        <dbReference type="EMBL" id="CAI0423038.1"/>
    </source>
</evidence>
<gene>
    <name evidence="2" type="ORF">LITE_LOCUS19367</name>
</gene>
<keyword evidence="3" id="KW-1185">Reference proteome</keyword>
<accession>A0AAV0KLI1</accession>
<sequence length="240" mass="27595">MQLRESIDKTKTFFQTTLLTLKSLLFGGYQKLPKPPFNNPFSCGTGFNPDHIADHEYYTNFCNELECDLEKVMKLKTTNHKPIMAPKETPAAPSREAHRQSTTCHVSPIKAVSTSPVKKPQKKQHKDEKSTSKRSKKLGGQEEEEQCSSKKQLKKKKMSNEESYALARKMKELEMIDVSDVEHVLDVEEALHYYSRLKSPVYLDIVDKFFTDMYQEFTIPHQASVASVNSSRRRLGSFRL</sequence>
<comment type="caution">
    <text evidence="2">The sequence shown here is derived from an EMBL/GenBank/DDBJ whole genome shotgun (WGS) entry which is preliminary data.</text>
</comment>
<dbReference type="EMBL" id="CAMGYJ010000005">
    <property type="protein sequence ID" value="CAI0423038.1"/>
    <property type="molecule type" value="Genomic_DNA"/>
</dbReference>
<dbReference type="Proteomes" id="UP001154282">
    <property type="component" value="Unassembled WGS sequence"/>
</dbReference>
<organism evidence="2 3">
    <name type="scientific">Linum tenue</name>
    <dbReference type="NCBI Taxonomy" id="586396"/>
    <lineage>
        <taxon>Eukaryota</taxon>
        <taxon>Viridiplantae</taxon>
        <taxon>Streptophyta</taxon>
        <taxon>Embryophyta</taxon>
        <taxon>Tracheophyta</taxon>
        <taxon>Spermatophyta</taxon>
        <taxon>Magnoliopsida</taxon>
        <taxon>eudicotyledons</taxon>
        <taxon>Gunneridae</taxon>
        <taxon>Pentapetalae</taxon>
        <taxon>rosids</taxon>
        <taxon>fabids</taxon>
        <taxon>Malpighiales</taxon>
        <taxon>Linaceae</taxon>
        <taxon>Linum</taxon>
    </lineage>
</organism>
<proteinExistence type="predicted"/>
<name>A0AAV0KLI1_9ROSI</name>
<dbReference type="AlphaFoldDB" id="A0AAV0KLI1"/>
<evidence type="ECO:0000256" key="1">
    <source>
        <dbReference type="SAM" id="MobiDB-lite"/>
    </source>
</evidence>
<dbReference type="PANTHER" id="PTHR35461:SF1">
    <property type="entry name" value="LOW PROTEIN: ATP-DEPENDENT RNA HELICASE-LIKE PROTEIN"/>
    <property type="match status" value="1"/>
</dbReference>
<feature type="region of interest" description="Disordered" evidence="1">
    <location>
        <begin position="82"/>
        <end position="160"/>
    </location>
</feature>
<dbReference type="PANTHER" id="PTHR35461">
    <property type="entry name" value="BNAANNG14610D PROTEIN"/>
    <property type="match status" value="1"/>
</dbReference>
<protein>
    <submittedName>
        <fullName evidence="2">Uncharacterized protein</fullName>
    </submittedName>
</protein>
<evidence type="ECO:0000313" key="3">
    <source>
        <dbReference type="Proteomes" id="UP001154282"/>
    </source>
</evidence>
<reference evidence="2" key="1">
    <citation type="submission" date="2022-08" db="EMBL/GenBank/DDBJ databases">
        <authorList>
            <person name="Gutierrez-Valencia J."/>
        </authorList>
    </citation>
    <scope>NUCLEOTIDE SEQUENCE</scope>
</reference>